<gene>
    <name evidence="1" type="ORF">SAMN02910343_00649</name>
</gene>
<dbReference type="GeneID" id="87755685"/>
<accession>A0A1G5VIF5</accession>
<keyword evidence="2" id="KW-1185">Reference proteome</keyword>
<dbReference type="OrthoDB" id="9997312at2"/>
<protein>
    <submittedName>
        <fullName evidence="1">Uncharacterized protein</fullName>
    </submittedName>
</protein>
<name>A0A1G5VIF5_9FIRM</name>
<dbReference type="EMBL" id="FMXA01000007">
    <property type="protein sequence ID" value="SDA45468.1"/>
    <property type="molecule type" value="Genomic_DNA"/>
</dbReference>
<dbReference type="AlphaFoldDB" id="A0A1G5VIF5"/>
<dbReference type="STRING" id="209880.SAMN02910343_00649"/>
<reference evidence="1 2" key="1">
    <citation type="submission" date="2016-10" db="EMBL/GenBank/DDBJ databases">
        <authorList>
            <person name="de Groot N.N."/>
        </authorList>
    </citation>
    <scope>NUCLEOTIDE SEQUENCE [LARGE SCALE GENOMIC DNA]</scope>
    <source>
        <strain evidence="1 2">DSM 15230</strain>
    </source>
</reference>
<organism evidence="1 2">
    <name type="scientific">Allisonella histaminiformans</name>
    <dbReference type="NCBI Taxonomy" id="209880"/>
    <lineage>
        <taxon>Bacteria</taxon>
        <taxon>Bacillati</taxon>
        <taxon>Bacillota</taxon>
        <taxon>Negativicutes</taxon>
        <taxon>Veillonellales</taxon>
        <taxon>Veillonellaceae</taxon>
        <taxon>Allisonella</taxon>
    </lineage>
</organism>
<sequence>MYFTDFVINKFKELSDKFKKKHDQYKGQTSQDELANFRAGANLKYGRGEMPDMYEMAKDYVRKHIAYIETHGIEGKTVEDSLEDIAVYAVIMLYMRYIWSDDSKVLETPQYLPLEKLPGQMREVANEGATDD</sequence>
<evidence type="ECO:0000313" key="2">
    <source>
        <dbReference type="Proteomes" id="UP000199689"/>
    </source>
</evidence>
<proteinExistence type="predicted"/>
<evidence type="ECO:0000313" key="1">
    <source>
        <dbReference type="EMBL" id="SDA45468.1"/>
    </source>
</evidence>
<dbReference type="RefSeq" id="WP_091363809.1">
    <property type="nucleotide sequence ID" value="NZ_FMXA01000007.1"/>
</dbReference>
<dbReference type="Proteomes" id="UP000199689">
    <property type="component" value="Unassembled WGS sequence"/>
</dbReference>